<evidence type="ECO:0000256" key="2">
    <source>
        <dbReference type="SAM" id="Phobius"/>
    </source>
</evidence>
<feature type="region of interest" description="Disordered" evidence="1">
    <location>
        <begin position="191"/>
        <end position="215"/>
    </location>
</feature>
<dbReference type="Proteomes" id="UP000191285">
    <property type="component" value="Unassembled WGS sequence"/>
</dbReference>
<name>A0A1V6T9R1_9EURO</name>
<proteinExistence type="predicted"/>
<protein>
    <submittedName>
        <fullName evidence="3">Uncharacterized protein</fullName>
    </submittedName>
</protein>
<feature type="region of interest" description="Disordered" evidence="1">
    <location>
        <begin position="1"/>
        <end position="24"/>
    </location>
</feature>
<dbReference type="STRING" id="303698.A0A1V6T9R1"/>
<comment type="caution">
    <text evidence="3">The sequence shown here is derived from an EMBL/GenBank/DDBJ whole genome shotgun (WGS) entry which is preliminary data.</text>
</comment>
<keyword evidence="4" id="KW-1185">Reference proteome</keyword>
<dbReference type="AlphaFoldDB" id="A0A1V6T9R1"/>
<dbReference type="EMBL" id="MLKD01000009">
    <property type="protein sequence ID" value="OQE23118.1"/>
    <property type="molecule type" value="Genomic_DNA"/>
</dbReference>
<dbReference type="OrthoDB" id="5346728at2759"/>
<feature type="transmembrane region" description="Helical" evidence="2">
    <location>
        <begin position="34"/>
        <end position="57"/>
    </location>
</feature>
<keyword evidence="2" id="KW-1133">Transmembrane helix</keyword>
<accession>A0A1V6T9R1</accession>
<gene>
    <name evidence="3" type="ORF">PENSTE_c009G02074</name>
</gene>
<reference evidence="4" key="1">
    <citation type="journal article" date="2017" name="Nat. Microbiol.">
        <title>Global analysis of biosynthetic gene clusters reveals vast potential of secondary metabolite production in Penicillium species.</title>
        <authorList>
            <person name="Nielsen J.C."/>
            <person name="Grijseels S."/>
            <person name="Prigent S."/>
            <person name="Ji B."/>
            <person name="Dainat J."/>
            <person name="Nielsen K.F."/>
            <person name="Frisvad J.C."/>
            <person name="Workman M."/>
            <person name="Nielsen J."/>
        </authorList>
    </citation>
    <scope>NUCLEOTIDE SEQUENCE [LARGE SCALE GENOMIC DNA]</scope>
    <source>
        <strain evidence="4">IBT 24891</strain>
    </source>
</reference>
<evidence type="ECO:0000256" key="1">
    <source>
        <dbReference type="SAM" id="MobiDB-lite"/>
    </source>
</evidence>
<sequence>MAPLRIRQSHSFTPSPPRPPKGPYTSPIKVKAQISAAVCGELFAGTVGIFIFAVLFWKIGKYIRSLNRHRVLREGKLTTDRFARTWYGWVPSETHQRNKRALAKSFKWILDWLSWESSRTDYTWVWWDPGQEKRKSHQRHRRRSKWIPRYFKSYDSPPADAIWNPGIPIECHGALTGTVDEGQPSMISCKSLTRPSHGSDPQIEDSRGETSSSGYLTPVQYMGGSREYHHHDQDTQGHGHILQANNHNWTRTNASQLTYVHKTASPSRIMSLSAPDMTKTVLYSTGFLANWDKRDTQPKADEHTQDAQRQCYYPTPFLESNRPVRDPLGKPRVWSAKMQLKANRLPPCVLRDSSGPPGTPLTNMLSSLLSEQSDPDSVLIQRESVTDDSLGPSANRLSIFSKQHDSMNNRVPQDRTIKFHTAPASLCRQSLRTSEDEQYPGPSYQPLSPARRLFAQLIPHRGGQPDSRMKIVSPSQLDGPADDGGLCDWEIRLIDGLNRKLVWIFNETTPGQKPYHFAQLANHWLNRETWLVIDPVSRVPIDSRREWGDPRFNVPYPEPTYSPKPKYQVVSPKRAYTPRIDSWRAAVNRQRRISGLRDAVRTVELFENSIEEPPDGHIAPESWMLPRPPQGFEVSTKQKNGWYEGGAGWQETFEDWQRVRRGYRFRKLLQEGHVNRNWVKGVATRVHQCCRSTSLKLISKDTQQAPTASLTVH</sequence>
<keyword evidence="2" id="KW-0472">Membrane</keyword>
<organism evidence="3 4">
    <name type="scientific">Penicillium steckii</name>
    <dbReference type="NCBI Taxonomy" id="303698"/>
    <lineage>
        <taxon>Eukaryota</taxon>
        <taxon>Fungi</taxon>
        <taxon>Dikarya</taxon>
        <taxon>Ascomycota</taxon>
        <taxon>Pezizomycotina</taxon>
        <taxon>Eurotiomycetes</taxon>
        <taxon>Eurotiomycetidae</taxon>
        <taxon>Eurotiales</taxon>
        <taxon>Aspergillaceae</taxon>
        <taxon>Penicillium</taxon>
    </lineage>
</organism>
<evidence type="ECO:0000313" key="3">
    <source>
        <dbReference type="EMBL" id="OQE23118.1"/>
    </source>
</evidence>
<keyword evidence="2" id="KW-0812">Transmembrane</keyword>
<evidence type="ECO:0000313" key="4">
    <source>
        <dbReference type="Proteomes" id="UP000191285"/>
    </source>
</evidence>